<evidence type="ECO:0000256" key="4">
    <source>
        <dbReference type="ARBA" id="ARBA00022692"/>
    </source>
</evidence>
<protein>
    <submittedName>
        <fullName evidence="9">Sialic acid TRAP transporter permease protein SiaT</fullName>
    </submittedName>
</protein>
<dbReference type="AlphaFoldDB" id="A0A151ALF1"/>
<proteinExistence type="predicted"/>
<evidence type="ECO:0000256" key="5">
    <source>
        <dbReference type="ARBA" id="ARBA00022989"/>
    </source>
</evidence>
<evidence type="ECO:0000256" key="3">
    <source>
        <dbReference type="ARBA" id="ARBA00022519"/>
    </source>
</evidence>
<evidence type="ECO:0000313" key="9">
    <source>
        <dbReference type="EMBL" id="KYH28442.1"/>
    </source>
</evidence>
<name>A0A151ALF1_9CLOT</name>
<accession>A0A151ALF1</accession>
<dbReference type="NCBIfam" id="TIGR00786">
    <property type="entry name" value="dctM"/>
    <property type="match status" value="1"/>
</dbReference>
<evidence type="ECO:0000256" key="1">
    <source>
        <dbReference type="ARBA" id="ARBA00004429"/>
    </source>
</evidence>
<feature type="transmembrane region" description="Helical" evidence="7">
    <location>
        <begin position="59"/>
        <end position="76"/>
    </location>
</feature>
<gene>
    <name evidence="9" type="primary">siaT_2</name>
    <name evidence="9" type="ORF">CLCOL_19340</name>
</gene>
<evidence type="ECO:0000259" key="8">
    <source>
        <dbReference type="Pfam" id="PF06808"/>
    </source>
</evidence>
<sequence>MAAQAGILLAIIFFGMLFFSIPIAICIVAASFVTLTALLTLDFGVFVSAQKLITGMDSFTLLAVPFFILAGLFMSNGGIAQKLINLAQIFVGRIPGSLALANVAGNAMFGSISGSGIAAATAIGGVLGPIEKENGYDRAYSAAVNISTAPVGQLIPPTAAFIVYSLASGGTSIAALFIAGWIPGLLWAFACALVAWYYAKKHNYVARTSGFNTKEAFHAFIDAIPSLFLIVIIIGGITGGIFTATEAAGVAVAYTFILSVFFYKTIKVSDIPKLLTETAVMTSVIMLIIGASSVMSFVMSFTGIPTAISKMILSISDNPIIILLIINILLLIIGTFMDVAPALLIFTPILLPIAVQCGMDSVQFGVMMVFNLAVGTITPPVGSVLFVGCSIADLEIEDVLKKIIPYFVAILIVLLMVTFIPGISIWLPKTFGLM</sequence>
<dbReference type="InterPro" id="IPR004681">
    <property type="entry name" value="TRAP_DctM"/>
</dbReference>
<comment type="caution">
    <text evidence="9">The sequence shown here is derived from an EMBL/GenBank/DDBJ whole genome shotgun (WGS) entry which is preliminary data.</text>
</comment>
<keyword evidence="5 7" id="KW-1133">Transmembrane helix</keyword>
<organism evidence="9 10">
    <name type="scientific">Clostridium colicanis DSM 13634</name>
    <dbReference type="NCBI Taxonomy" id="1121305"/>
    <lineage>
        <taxon>Bacteria</taxon>
        <taxon>Bacillati</taxon>
        <taxon>Bacillota</taxon>
        <taxon>Clostridia</taxon>
        <taxon>Eubacteriales</taxon>
        <taxon>Clostridiaceae</taxon>
        <taxon>Clostridium</taxon>
    </lineage>
</organism>
<dbReference type="InterPro" id="IPR010656">
    <property type="entry name" value="DctM"/>
</dbReference>
<dbReference type="PANTHER" id="PTHR33362:SF2">
    <property type="entry name" value="TRAP TRANSPORTER LARGE PERMEASE PROTEIN"/>
    <property type="match status" value="1"/>
</dbReference>
<keyword evidence="2" id="KW-1003">Cell membrane</keyword>
<keyword evidence="3" id="KW-0997">Cell inner membrane</keyword>
<comment type="subcellular location">
    <subcellularLocation>
        <location evidence="1">Cell inner membrane</location>
        <topology evidence="1">Multi-pass membrane protein</topology>
    </subcellularLocation>
</comment>
<feature type="transmembrane region" description="Helical" evidence="7">
    <location>
        <begin position="403"/>
        <end position="427"/>
    </location>
</feature>
<dbReference type="PATRIC" id="fig|1121305.3.peg.1937"/>
<dbReference type="GO" id="GO:0022857">
    <property type="term" value="F:transmembrane transporter activity"/>
    <property type="evidence" value="ECO:0007669"/>
    <property type="project" value="TreeGrafter"/>
</dbReference>
<dbReference type="RefSeq" id="WP_061858757.1">
    <property type="nucleotide sequence ID" value="NZ_LTBB01000010.1"/>
</dbReference>
<dbReference type="STRING" id="1121305.CLCOL_19340"/>
<evidence type="ECO:0000256" key="6">
    <source>
        <dbReference type="ARBA" id="ARBA00023136"/>
    </source>
</evidence>
<feature type="transmembrane region" description="Helical" evidence="7">
    <location>
        <begin position="173"/>
        <end position="198"/>
    </location>
</feature>
<feature type="domain" description="TRAP C4-dicarboxylate transport system permease DctM subunit" evidence="8">
    <location>
        <begin position="11"/>
        <end position="423"/>
    </location>
</feature>
<dbReference type="GO" id="GO:0005886">
    <property type="term" value="C:plasma membrane"/>
    <property type="evidence" value="ECO:0007669"/>
    <property type="project" value="UniProtKB-SubCell"/>
</dbReference>
<dbReference type="PANTHER" id="PTHR33362">
    <property type="entry name" value="SIALIC ACID TRAP TRANSPORTER PERMEASE PROTEIN SIAT-RELATED"/>
    <property type="match status" value="1"/>
</dbReference>
<feature type="transmembrane region" description="Helical" evidence="7">
    <location>
        <begin position="319"/>
        <end position="336"/>
    </location>
</feature>
<feature type="transmembrane region" description="Helical" evidence="7">
    <location>
        <begin position="368"/>
        <end position="391"/>
    </location>
</feature>
<feature type="transmembrane region" description="Helical" evidence="7">
    <location>
        <begin position="278"/>
        <end position="299"/>
    </location>
</feature>
<keyword evidence="4 7" id="KW-0812">Transmembrane</keyword>
<dbReference type="PIRSF" id="PIRSF006066">
    <property type="entry name" value="HI0050"/>
    <property type="match status" value="1"/>
</dbReference>
<dbReference type="Proteomes" id="UP000075374">
    <property type="component" value="Unassembled WGS sequence"/>
</dbReference>
<feature type="transmembrane region" description="Helical" evidence="7">
    <location>
        <begin position="7"/>
        <end position="39"/>
    </location>
</feature>
<reference evidence="9 10" key="1">
    <citation type="submission" date="2016-02" db="EMBL/GenBank/DDBJ databases">
        <title>Genome sequence of Clostridium colicanis DSM 13634.</title>
        <authorList>
            <person name="Poehlein A."/>
            <person name="Daniel R."/>
        </authorList>
    </citation>
    <scope>NUCLEOTIDE SEQUENCE [LARGE SCALE GENOMIC DNA]</scope>
    <source>
        <strain evidence="9 10">DSM 13634</strain>
    </source>
</reference>
<feature type="transmembrane region" description="Helical" evidence="7">
    <location>
        <begin position="219"/>
        <end position="242"/>
    </location>
</feature>
<feature type="transmembrane region" description="Helical" evidence="7">
    <location>
        <begin position="248"/>
        <end position="266"/>
    </location>
</feature>
<evidence type="ECO:0000256" key="7">
    <source>
        <dbReference type="SAM" id="Phobius"/>
    </source>
</evidence>
<dbReference type="Pfam" id="PF06808">
    <property type="entry name" value="DctM"/>
    <property type="match status" value="1"/>
</dbReference>
<evidence type="ECO:0000256" key="2">
    <source>
        <dbReference type="ARBA" id="ARBA00022475"/>
    </source>
</evidence>
<evidence type="ECO:0000313" key="10">
    <source>
        <dbReference type="Proteomes" id="UP000075374"/>
    </source>
</evidence>
<dbReference type="EMBL" id="LTBB01000010">
    <property type="protein sequence ID" value="KYH28442.1"/>
    <property type="molecule type" value="Genomic_DNA"/>
</dbReference>
<keyword evidence="6 7" id="KW-0472">Membrane</keyword>
<keyword evidence="10" id="KW-1185">Reference proteome</keyword>
<feature type="transmembrane region" description="Helical" evidence="7">
    <location>
        <begin position="343"/>
        <end position="362"/>
    </location>
</feature>
<feature type="transmembrane region" description="Helical" evidence="7">
    <location>
        <begin position="142"/>
        <end position="167"/>
    </location>
</feature>